<feature type="domain" description="Peptidase M16 N-terminal" evidence="2">
    <location>
        <begin position="21"/>
        <end position="159"/>
    </location>
</feature>
<dbReference type="PANTHER" id="PTHR11851">
    <property type="entry name" value="METALLOPROTEASE"/>
    <property type="match status" value="1"/>
</dbReference>
<comment type="similarity">
    <text evidence="1">Belongs to the peptidase M16 family.</text>
</comment>
<dbReference type="SUPFAM" id="SSF63411">
    <property type="entry name" value="LuxS/MPP-like metallohydrolase"/>
    <property type="match status" value="2"/>
</dbReference>
<feature type="domain" description="Peptidase M16 C-terminal" evidence="3">
    <location>
        <begin position="165"/>
        <end position="340"/>
    </location>
</feature>
<name>A0ABT4L5Q0_9SPHI</name>
<evidence type="ECO:0000256" key="1">
    <source>
        <dbReference type="ARBA" id="ARBA00007261"/>
    </source>
</evidence>
<reference evidence="4" key="1">
    <citation type="submission" date="2022-12" db="EMBL/GenBank/DDBJ databases">
        <title>Genome sequence of HCMS5-2.</title>
        <authorList>
            <person name="Woo H."/>
        </authorList>
    </citation>
    <scope>NUCLEOTIDE SEQUENCE</scope>
    <source>
        <strain evidence="4">HCMS5-2</strain>
    </source>
</reference>
<dbReference type="InterPro" id="IPR011249">
    <property type="entry name" value="Metalloenz_LuxS/M16"/>
</dbReference>
<dbReference type="Pfam" id="PF05193">
    <property type="entry name" value="Peptidase_M16_C"/>
    <property type="match status" value="1"/>
</dbReference>
<evidence type="ECO:0000259" key="2">
    <source>
        <dbReference type="Pfam" id="PF00675"/>
    </source>
</evidence>
<gene>
    <name evidence="4" type="ORF">O0955_04450</name>
</gene>
<keyword evidence="5" id="KW-1185">Reference proteome</keyword>
<dbReference type="Pfam" id="PF00675">
    <property type="entry name" value="Peptidase_M16"/>
    <property type="match status" value="1"/>
</dbReference>
<protein>
    <submittedName>
        <fullName evidence="4">Pitrilysin family protein</fullName>
    </submittedName>
</protein>
<dbReference type="InterPro" id="IPR011765">
    <property type="entry name" value="Pept_M16_N"/>
</dbReference>
<evidence type="ECO:0000313" key="5">
    <source>
        <dbReference type="Proteomes" id="UP001144347"/>
    </source>
</evidence>
<comment type="caution">
    <text evidence="4">The sequence shown here is derived from an EMBL/GenBank/DDBJ whole genome shotgun (WGS) entry which is preliminary data.</text>
</comment>
<proteinExistence type="inferred from homology"/>
<dbReference type="InterPro" id="IPR050361">
    <property type="entry name" value="MPP/UQCRC_Complex"/>
</dbReference>
<dbReference type="Gene3D" id="3.30.830.10">
    <property type="entry name" value="Metalloenzyme, LuxS/M16 peptidase-like"/>
    <property type="match status" value="2"/>
</dbReference>
<accession>A0ABT4L5Q0</accession>
<organism evidence="4 5">
    <name type="scientific">Pedobacter punctiformis</name>
    <dbReference type="NCBI Taxonomy" id="3004097"/>
    <lineage>
        <taxon>Bacteria</taxon>
        <taxon>Pseudomonadati</taxon>
        <taxon>Bacteroidota</taxon>
        <taxon>Sphingobacteriia</taxon>
        <taxon>Sphingobacteriales</taxon>
        <taxon>Sphingobacteriaceae</taxon>
        <taxon>Pedobacter</taxon>
    </lineage>
</organism>
<sequence>MEYNVHTLPNGIRLLHVPSASTISHACIIVNTGSRDEAENKAGLAHFIEHLIFKRTEKRSTNQILNRLESVGADLNAYTTKEYTCVHASFLNPYLDRTLDLFNDIIFHSTFPEEEMDKEKGVILDEISSYIDQPEEAINDDFEDLLFAGHSLGHNILGTTETVENFTREDIINFRKQNYKTNEIVIAVLGNYSFKSVVNNGTKHFAEVQENASLKERIKPVLHQPENKTIYKPITQAHCLLGTQTYSTHHPYKAGLLLLNNYFGGNGMSSVLNLQIREKYGIAYTIESSFSPLSDTGIFTIYFGTDREKYEKALALIFKEIKKLRDNPLNNLQLQKAKNKFIGQIALGEENRIGLIIAMAKSLIDHDKIDSLETVFAKINAVTTAEIAEITTEVLDKDKLNIFTFCPIGE</sequence>
<dbReference type="Proteomes" id="UP001144347">
    <property type="component" value="Unassembled WGS sequence"/>
</dbReference>
<evidence type="ECO:0000313" key="4">
    <source>
        <dbReference type="EMBL" id="MCZ4243247.1"/>
    </source>
</evidence>
<dbReference type="InterPro" id="IPR007863">
    <property type="entry name" value="Peptidase_M16_C"/>
</dbReference>
<dbReference type="PANTHER" id="PTHR11851:SF49">
    <property type="entry name" value="MITOCHONDRIAL-PROCESSING PEPTIDASE SUBUNIT ALPHA"/>
    <property type="match status" value="1"/>
</dbReference>
<dbReference type="RefSeq" id="WP_269426314.1">
    <property type="nucleotide sequence ID" value="NZ_JAPWGM010000001.1"/>
</dbReference>
<dbReference type="EMBL" id="JAPWGM010000001">
    <property type="protein sequence ID" value="MCZ4243247.1"/>
    <property type="molecule type" value="Genomic_DNA"/>
</dbReference>
<evidence type="ECO:0000259" key="3">
    <source>
        <dbReference type="Pfam" id="PF05193"/>
    </source>
</evidence>